<dbReference type="EMBL" id="CM029054">
    <property type="protein sequence ID" value="KAG2541356.1"/>
    <property type="molecule type" value="Genomic_DNA"/>
</dbReference>
<keyword evidence="4" id="KW-0238">DNA-binding</keyword>
<reference evidence="11" key="1">
    <citation type="submission" date="2020-05" db="EMBL/GenBank/DDBJ databases">
        <title>WGS assembly of Panicum virgatum.</title>
        <authorList>
            <person name="Lovell J.T."/>
            <person name="Jenkins J."/>
            <person name="Shu S."/>
            <person name="Juenger T.E."/>
            <person name="Schmutz J."/>
        </authorList>
    </citation>
    <scope>NUCLEOTIDE SEQUENCE</scope>
    <source>
        <strain evidence="11">AP13</strain>
    </source>
</reference>
<dbReference type="InterPro" id="IPR046830">
    <property type="entry name" value="Calmod_bind_M"/>
</dbReference>
<proteinExistence type="inferred from homology"/>
<dbReference type="GO" id="GO:0080142">
    <property type="term" value="P:regulation of salicylic acid biosynthetic process"/>
    <property type="evidence" value="ECO:0007669"/>
    <property type="project" value="TreeGrafter"/>
</dbReference>
<evidence type="ECO:0000313" key="11">
    <source>
        <dbReference type="EMBL" id="KAG2541356.1"/>
    </source>
</evidence>
<gene>
    <name evidence="11" type="ORF">PVAP13_9NG683300</name>
</gene>
<keyword evidence="12" id="KW-1185">Reference proteome</keyword>
<organism evidence="11 12">
    <name type="scientific">Panicum virgatum</name>
    <name type="common">Blackwell switchgrass</name>
    <dbReference type="NCBI Taxonomy" id="38727"/>
    <lineage>
        <taxon>Eukaryota</taxon>
        <taxon>Viridiplantae</taxon>
        <taxon>Streptophyta</taxon>
        <taxon>Embryophyta</taxon>
        <taxon>Tracheophyta</taxon>
        <taxon>Spermatophyta</taxon>
        <taxon>Magnoliopsida</taxon>
        <taxon>Liliopsida</taxon>
        <taxon>Poales</taxon>
        <taxon>Poaceae</taxon>
        <taxon>PACMAD clade</taxon>
        <taxon>Panicoideae</taxon>
        <taxon>Panicodae</taxon>
        <taxon>Paniceae</taxon>
        <taxon>Panicinae</taxon>
        <taxon>Panicum</taxon>
        <taxon>Panicum sect. Hiantes</taxon>
    </lineage>
</organism>
<feature type="domain" description="Calmodulin binding protein C-terminal" evidence="10">
    <location>
        <begin position="322"/>
        <end position="382"/>
    </location>
</feature>
<accession>A0A8T0N2V6</accession>
<dbReference type="Pfam" id="PF20452">
    <property type="entry name" value="Calmod_bind_C"/>
    <property type="match status" value="1"/>
</dbReference>
<comment type="similarity">
    <text evidence="2">Belongs to the plant ACBP60 protein family.</text>
</comment>
<keyword evidence="3" id="KW-0805">Transcription regulation</keyword>
<evidence type="ECO:0000256" key="2">
    <source>
        <dbReference type="ARBA" id="ARBA00007214"/>
    </source>
</evidence>
<keyword evidence="6" id="KW-0804">Transcription</keyword>
<dbReference type="GO" id="GO:0005516">
    <property type="term" value="F:calmodulin binding"/>
    <property type="evidence" value="ECO:0007669"/>
    <property type="project" value="InterPro"/>
</dbReference>
<evidence type="ECO:0000256" key="3">
    <source>
        <dbReference type="ARBA" id="ARBA00023015"/>
    </source>
</evidence>
<evidence type="ECO:0000259" key="10">
    <source>
        <dbReference type="Pfam" id="PF20452"/>
    </source>
</evidence>
<evidence type="ECO:0000256" key="1">
    <source>
        <dbReference type="ARBA" id="ARBA00004123"/>
    </source>
</evidence>
<evidence type="ECO:0000256" key="6">
    <source>
        <dbReference type="ARBA" id="ARBA00023163"/>
    </source>
</evidence>
<dbReference type="InterPro" id="IPR046829">
    <property type="entry name" value="Calmod_bind_C"/>
</dbReference>
<evidence type="ECO:0000259" key="8">
    <source>
        <dbReference type="Pfam" id="PF07887"/>
    </source>
</evidence>
<sequence>MDLKRALDVEEEVVDGDEEELAAGCPDAKRRRTFLNSSMQEAIGAQYMQRHLPKLEPFLRRVVQEEVHNVLIRHIDSAQRLPLQLKTSSKRYKLQFQGNLPQTLFTGNRVEAESKQPLRIVLTDAATNQTVTSGPLSSMKVELLVLDGDFNADEQLEHTEKEFSESVVFEREGKRPLLSGEVIIVLEKGVASIRDISFTDNSSWIRSRKFRLGARMSRASSIEERVQEAVSNPFLVKDHRGEVYKKHHPPALADDVWRLEKIGKDGVFHKKLADFGIHTVQDFLRNLVMDQYGLRSLLGSGMSNKMWESTVEHARECVLDDKLYSYCSGHGIVLLFNCVYEVVGVIVGTNCFTLNSLTPTQKALVVKLQQDAYKFPDRIAEFKVQTQGAAEQPPGAVQAPPGPVPPAASARVLGLPQGVVHLPGGAPSPHDGGGLLLNPLALQQQSEALEDVLQSAGAAHHQLGAGEAWPFPSFGVGAGAGGFDARDPFDVQFSGSQPCGLLLSSTGARL</sequence>
<dbReference type="PANTHER" id="PTHR31713">
    <property type="entry name" value="OS02G0177800 PROTEIN"/>
    <property type="match status" value="1"/>
</dbReference>
<dbReference type="PANTHER" id="PTHR31713:SF43">
    <property type="entry name" value="CALMODULIN-BINDING PROTEIN 60 G"/>
    <property type="match status" value="1"/>
</dbReference>
<comment type="caution">
    <text evidence="11">The sequence shown here is derived from an EMBL/GenBank/DDBJ whole genome shotgun (WGS) entry which is preliminary data.</text>
</comment>
<name>A0A8T0N2V6_PANVG</name>
<dbReference type="AlphaFoldDB" id="A0A8T0N2V6"/>
<dbReference type="Proteomes" id="UP000823388">
    <property type="component" value="Chromosome 9N"/>
</dbReference>
<dbReference type="InterPro" id="IPR012416">
    <property type="entry name" value="CBP60"/>
</dbReference>
<evidence type="ECO:0000259" key="9">
    <source>
        <dbReference type="Pfam" id="PF20451"/>
    </source>
</evidence>
<dbReference type="GO" id="GO:0003700">
    <property type="term" value="F:DNA-binding transcription factor activity"/>
    <property type="evidence" value="ECO:0007669"/>
    <property type="project" value="TreeGrafter"/>
</dbReference>
<comment type="subcellular location">
    <subcellularLocation>
        <location evidence="1">Nucleus</location>
    </subcellularLocation>
</comment>
<dbReference type="Pfam" id="PF07887">
    <property type="entry name" value="Calmodulin_bind"/>
    <property type="match status" value="1"/>
</dbReference>
<dbReference type="GO" id="GO:0043565">
    <property type="term" value="F:sequence-specific DNA binding"/>
    <property type="evidence" value="ECO:0007669"/>
    <property type="project" value="TreeGrafter"/>
</dbReference>
<protein>
    <submittedName>
        <fullName evidence="11">Uncharacterized protein</fullName>
    </submittedName>
</protein>
<dbReference type="Pfam" id="PF20451">
    <property type="entry name" value="Calmod_bind_M"/>
    <property type="match status" value="1"/>
</dbReference>
<dbReference type="GO" id="GO:0005634">
    <property type="term" value="C:nucleus"/>
    <property type="evidence" value="ECO:0007669"/>
    <property type="project" value="UniProtKB-SubCell"/>
</dbReference>
<evidence type="ECO:0000256" key="4">
    <source>
        <dbReference type="ARBA" id="ARBA00023125"/>
    </source>
</evidence>
<keyword evidence="5" id="KW-0010">Activator</keyword>
<evidence type="ECO:0000256" key="5">
    <source>
        <dbReference type="ARBA" id="ARBA00023159"/>
    </source>
</evidence>
<keyword evidence="7" id="KW-0539">Nucleus</keyword>
<evidence type="ECO:0000313" key="12">
    <source>
        <dbReference type="Proteomes" id="UP000823388"/>
    </source>
</evidence>
<feature type="domain" description="Calmodulin binding protein-like N-terminal" evidence="8">
    <location>
        <begin position="92"/>
        <end position="239"/>
    </location>
</feature>
<feature type="domain" description="Calmodulin binding protein central" evidence="9">
    <location>
        <begin position="252"/>
        <end position="317"/>
    </location>
</feature>
<dbReference type="InterPro" id="IPR046831">
    <property type="entry name" value="Calmodulin_bind_N"/>
</dbReference>
<dbReference type="OrthoDB" id="748178at2759"/>
<evidence type="ECO:0000256" key="7">
    <source>
        <dbReference type="ARBA" id="ARBA00023242"/>
    </source>
</evidence>